<feature type="non-terminal residue" evidence="4">
    <location>
        <position position="1"/>
    </location>
</feature>
<dbReference type="PANTHER" id="PTHR46116:SF39">
    <property type="entry name" value="BACULOVIRAL IAP REPEAT-CONTAINING PROTEIN 6"/>
    <property type="match status" value="1"/>
</dbReference>
<sequence>WCRAHPSRMDALRVAIAAPEGTPYSGGLFIFDVRFPPTYPSGPPSVQLLTTGRGTVRFNPNLYECGKVCLSLLGTWEGRAGETWNERTSTLLQVLVSIQALIFVPDPYYNEPGYEQQMGTPAGDAKSDQYRANVKQNTVKWAMLDALKNPDPSFKDVAEKHF</sequence>
<dbReference type="PROSITE" id="PS50127">
    <property type="entry name" value="UBC_2"/>
    <property type="match status" value="1"/>
</dbReference>
<accession>F0XWY1</accession>
<feature type="domain" description="UBC core" evidence="3">
    <location>
        <begin position="1"/>
        <end position="143"/>
    </location>
</feature>
<dbReference type="GO" id="GO:0016740">
    <property type="term" value="F:transferase activity"/>
    <property type="evidence" value="ECO:0007669"/>
    <property type="project" value="UniProtKB-KW"/>
</dbReference>
<dbReference type="EMBL" id="GL833120">
    <property type="protein sequence ID" value="EGB12888.1"/>
    <property type="molecule type" value="Genomic_DNA"/>
</dbReference>
<keyword evidence="5" id="KW-1185">Reference proteome</keyword>
<dbReference type="CDD" id="cd23810">
    <property type="entry name" value="UBCc_BIRC6"/>
    <property type="match status" value="1"/>
</dbReference>
<evidence type="ECO:0000256" key="2">
    <source>
        <dbReference type="ARBA" id="ARBA00022786"/>
    </source>
</evidence>
<dbReference type="eggNOG" id="KOG0895">
    <property type="taxonomic scope" value="Eukaryota"/>
</dbReference>
<name>F0XWY1_AURAN</name>
<dbReference type="SMART" id="SM00212">
    <property type="entry name" value="UBCc"/>
    <property type="match status" value="1"/>
</dbReference>
<evidence type="ECO:0000313" key="4">
    <source>
        <dbReference type="EMBL" id="EGB12888.1"/>
    </source>
</evidence>
<keyword evidence="1" id="KW-0808">Transferase</keyword>
<feature type="non-terminal residue" evidence="4">
    <location>
        <position position="162"/>
    </location>
</feature>
<evidence type="ECO:0000256" key="1">
    <source>
        <dbReference type="ARBA" id="ARBA00022679"/>
    </source>
</evidence>
<dbReference type="OrthoDB" id="47801at2759"/>
<keyword evidence="2" id="KW-0833">Ubl conjugation pathway</keyword>
<gene>
    <name evidence="4" type="ORF">AURANDRAFT_5561</name>
</gene>
<evidence type="ECO:0000313" key="5">
    <source>
        <dbReference type="Proteomes" id="UP000002729"/>
    </source>
</evidence>
<reference evidence="4 5" key="1">
    <citation type="journal article" date="2011" name="Proc. Natl. Acad. Sci. U.S.A.">
        <title>Niche of harmful alga Aureococcus anophagefferens revealed through ecogenomics.</title>
        <authorList>
            <person name="Gobler C.J."/>
            <person name="Berry D.L."/>
            <person name="Dyhrman S.T."/>
            <person name="Wilhelm S.W."/>
            <person name="Salamov A."/>
            <person name="Lobanov A.V."/>
            <person name="Zhang Y."/>
            <person name="Collier J.L."/>
            <person name="Wurch L.L."/>
            <person name="Kustka A.B."/>
            <person name="Dill B.D."/>
            <person name="Shah M."/>
            <person name="VerBerkmoes N.C."/>
            <person name="Kuo A."/>
            <person name="Terry A."/>
            <person name="Pangilinan J."/>
            <person name="Lindquist E.A."/>
            <person name="Lucas S."/>
            <person name="Paulsen I.T."/>
            <person name="Hattenrath-Lehmann T.K."/>
            <person name="Talmage S.C."/>
            <person name="Walker E.A."/>
            <person name="Koch F."/>
            <person name="Burson A.M."/>
            <person name="Marcoval M.A."/>
            <person name="Tang Y.Z."/>
            <person name="Lecleir G.R."/>
            <person name="Coyne K.J."/>
            <person name="Berg G.M."/>
            <person name="Bertrand E.M."/>
            <person name="Saito M.A."/>
            <person name="Gladyshev V.N."/>
            <person name="Grigoriev I.V."/>
        </authorList>
    </citation>
    <scope>NUCLEOTIDE SEQUENCE [LARGE SCALE GENOMIC DNA]</scope>
    <source>
        <strain evidence="5">CCMP 1984</strain>
    </source>
</reference>
<dbReference type="Gene3D" id="3.10.110.10">
    <property type="entry name" value="Ubiquitin Conjugating Enzyme"/>
    <property type="match status" value="1"/>
</dbReference>
<dbReference type="InterPro" id="IPR000608">
    <property type="entry name" value="UBC"/>
</dbReference>
<dbReference type="Pfam" id="PF00179">
    <property type="entry name" value="UQ_con"/>
    <property type="match status" value="1"/>
</dbReference>
<dbReference type="KEGG" id="aaf:AURANDRAFT_5561"/>
<dbReference type="PANTHER" id="PTHR46116">
    <property type="entry name" value="(E3-INDEPENDENT) E2 UBIQUITIN-CONJUGATING ENZYME"/>
    <property type="match status" value="1"/>
</dbReference>
<protein>
    <recommendedName>
        <fullName evidence="3">UBC core domain-containing protein</fullName>
    </recommendedName>
</protein>
<dbReference type="SUPFAM" id="SSF54495">
    <property type="entry name" value="UBC-like"/>
    <property type="match status" value="1"/>
</dbReference>
<dbReference type="AlphaFoldDB" id="F0XWY1"/>
<organism evidence="5">
    <name type="scientific">Aureococcus anophagefferens</name>
    <name type="common">Harmful bloom alga</name>
    <dbReference type="NCBI Taxonomy" id="44056"/>
    <lineage>
        <taxon>Eukaryota</taxon>
        <taxon>Sar</taxon>
        <taxon>Stramenopiles</taxon>
        <taxon>Ochrophyta</taxon>
        <taxon>Pelagophyceae</taxon>
        <taxon>Pelagomonadales</taxon>
        <taxon>Pelagomonadaceae</taxon>
        <taxon>Aureococcus</taxon>
    </lineage>
</organism>
<dbReference type="InterPro" id="IPR016135">
    <property type="entry name" value="UBQ-conjugating_enzyme/RWD"/>
</dbReference>
<dbReference type="GeneID" id="20222554"/>
<dbReference type="RefSeq" id="XP_009032111.1">
    <property type="nucleotide sequence ID" value="XM_009033863.1"/>
</dbReference>
<dbReference type="Proteomes" id="UP000002729">
    <property type="component" value="Unassembled WGS sequence"/>
</dbReference>
<dbReference type="InParanoid" id="F0XWY1"/>
<evidence type="ECO:0000259" key="3">
    <source>
        <dbReference type="PROSITE" id="PS50127"/>
    </source>
</evidence>
<proteinExistence type="predicted"/>
<dbReference type="OMA" id="NEANSEH"/>